<dbReference type="GO" id="GO:0019441">
    <property type="term" value="P:L-tryptophan catabolic process to kynurenine"/>
    <property type="evidence" value="ECO:0007669"/>
    <property type="project" value="TreeGrafter"/>
</dbReference>
<feature type="binding site" evidence="4">
    <location>
        <position position="264"/>
    </location>
    <ligand>
        <name>pyridoxal 5'-phosphate</name>
        <dbReference type="ChEBI" id="CHEBI:597326"/>
    </ligand>
</feature>
<evidence type="ECO:0000256" key="2">
    <source>
        <dbReference type="ARBA" id="ARBA00022801"/>
    </source>
</evidence>
<dbReference type="InterPro" id="IPR015422">
    <property type="entry name" value="PyrdxlP-dep_Trfase_small"/>
</dbReference>
<keyword evidence="1 4" id="KW-0662">Pyridine nucleotide biosynthesis</keyword>
<dbReference type="InterPro" id="IPR015424">
    <property type="entry name" value="PyrdxlP-dep_Trfase"/>
</dbReference>
<keyword evidence="3 4" id="KW-0663">Pyridoxal phosphate</keyword>
<comment type="pathway">
    <text evidence="4 6">Amino-acid degradation; L-kynurenine degradation; L-alanine and anthranilate from L-kynurenine: step 1/1.</text>
</comment>
<feature type="binding site" evidence="4">
    <location>
        <position position="213"/>
    </location>
    <ligand>
        <name>pyridoxal 5'-phosphate</name>
        <dbReference type="ChEBI" id="CHEBI:597326"/>
    </ligand>
</feature>
<evidence type="ECO:0000256" key="1">
    <source>
        <dbReference type="ARBA" id="ARBA00022642"/>
    </source>
</evidence>
<proteinExistence type="inferred from homology"/>
<feature type="binding site" evidence="4">
    <location>
        <position position="210"/>
    </location>
    <ligand>
        <name>pyridoxal 5'-phosphate</name>
        <dbReference type="ChEBI" id="CHEBI:597326"/>
    </ligand>
</feature>
<evidence type="ECO:0000256" key="6">
    <source>
        <dbReference type="PIRNR" id="PIRNR038800"/>
    </source>
</evidence>
<dbReference type="GO" id="GO:0030429">
    <property type="term" value="F:kynureninase activity"/>
    <property type="evidence" value="ECO:0007669"/>
    <property type="project" value="UniProtKB-UniRule"/>
</dbReference>
<evidence type="ECO:0000256" key="5">
    <source>
        <dbReference type="NCBIfam" id="TIGR01814"/>
    </source>
</evidence>
<feature type="binding site" evidence="4">
    <location>
        <position position="292"/>
    </location>
    <ligand>
        <name>pyridoxal 5'-phosphate</name>
        <dbReference type="ChEBI" id="CHEBI:597326"/>
    </ligand>
</feature>
<comment type="caution">
    <text evidence="4">Lacks conserved residue(s) required for the propagation of feature annotation.</text>
</comment>
<feature type="binding site" evidence="4">
    <location>
        <position position="101"/>
    </location>
    <ligand>
        <name>pyridoxal 5'-phosphate</name>
        <dbReference type="ChEBI" id="CHEBI:597326"/>
    </ligand>
</feature>
<feature type="binding site" evidence="4">
    <location>
        <begin position="129"/>
        <end position="132"/>
    </location>
    <ligand>
        <name>pyridoxal 5'-phosphate</name>
        <dbReference type="ChEBI" id="CHEBI:597326"/>
    </ligand>
</feature>
<dbReference type="UniPathway" id="UPA00253">
    <property type="reaction ID" value="UER00329"/>
</dbReference>
<comment type="catalytic activity">
    <reaction evidence="4 6">
        <text>L-kynurenine + H2O = anthranilate + L-alanine + H(+)</text>
        <dbReference type="Rhea" id="RHEA:16813"/>
        <dbReference type="ChEBI" id="CHEBI:15377"/>
        <dbReference type="ChEBI" id="CHEBI:15378"/>
        <dbReference type="ChEBI" id="CHEBI:16567"/>
        <dbReference type="ChEBI" id="CHEBI:57959"/>
        <dbReference type="ChEBI" id="CHEBI:57972"/>
        <dbReference type="EC" id="3.7.1.3"/>
    </reaction>
</comment>
<dbReference type="PIRSF" id="PIRSF038800">
    <property type="entry name" value="KYNU"/>
    <property type="match status" value="1"/>
</dbReference>
<comment type="cofactor">
    <cofactor evidence="4 6">
        <name>pyridoxal 5'-phosphate</name>
        <dbReference type="ChEBI" id="CHEBI:597326"/>
    </cofactor>
</comment>
<dbReference type="Gene3D" id="3.90.1150.10">
    <property type="entry name" value="Aspartate Aminotransferase, domain 1"/>
    <property type="match status" value="1"/>
</dbReference>
<dbReference type="RefSeq" id="WP_122900645.1">
    <property type="nucleotide sequence ID" value="NZ_RHIB01000003.1"/>
</dbReference>
<dbReference type="InterPro" id="IPR015421">
    <property type="entry name" value="PyrdxlP-dep_Trfase_major"/>
</dbReference>
<reference evidence="7 8" key="1">
    <citation type="submission" date="2018-10" db="EMBL/GenBank/DDBJ databases">
        <title>Bacillus Keqinensis sp. nov., a moderately halophilic bacterium isolated from a saline-alkaline lake.</title>
        <authorList>
            <person name="Wang H."/>
        </authorList>
    </citation>
    <scope>NUCLEOTIDE SEQUENCE [LARGE SCALE GENOMIC DNA]</scope>
    <source>
        <strain evidence="7 8">KQ-3</strain>
    </source>
</reference>
<dbReference type="EMBL" id="RHIB01000003">
    <property type="protein sequence ID" value="RNA66820.1"/>
    <property type="molecule type" value="Genomic_DNA"/>
</dbReference>
<comment type="catalytic activity">
    <reaction evidence="6">
        <text>3-hydroxy-L-kynurenine + H2O = 3-hydroxyanthranilate + L-alanine + H(+)</text>
        <dbReference type="Rhea" id="RHEA:25143"/>
        <dbReference type="ChEBI" id="CHEBI:15377"/>
        <dbReference type="ChEBI" id="CHEBI:15378"/>
        <dbReference type="ChEBI" id="CHEBI:36559"/>
        <dbReference type="ChEBI" id="CHEBI:57972"/>
        <dbReference type="ChEBI" id="CHEBI:58125"/>
        <dbReference type="EC" id="3.7.1.3"/>
    </reaction>
</comment>
<comment type="subunit">
    <text evidence="4 6">Homodimer.</text>
</comment>
<keyword evidence="2 4" id="KW-0378">Hydrolase</keyword>
<dbReference type="NCBIfam" id="TIGR01814">
    <property type="entry name" value="kynureninase"/>
    <property type="match status" value="1"/>
</dbReference>
<dbReference type="Gene3D" id="3.40.640.10">
    <property type="entry name" value="Type I PLP-dependent aspartate aminotransferase-like (Major domain)"/>
    <property type="match status" value="1"/>
</dbReference>
<dbReference type="EC" id="3.7.1.3" evidence="4 5"/>
<evidence type="ECO:0000256" key="3">
    <source>
        <dbReference type="ARBA" id="ARBA00022898"/>
    </source>
</evidence>
<protein>
    <recommendedName>
        <fullName evidence="4 5">Kynureninase</fullName>
        <ecNumber evidence="4 5">3.7.1.3</ecNumber>
    </recommendedName>
    <alternativeName>
        <fullName evidence="4">L-kynurenine hydrolase</fullName>
    </alternativeName>
</protein>
<comment type="function">
    <text evidence="4 6">Catalyzes the cleavage of L-kynurenine (L-Kyn) and L-3-hydroxykynurenine (L-3OHKyn) into anthranilic acid (AA) and 3-hydroxyanthranilic acid (3-OHAA), respectively.</text>
</comment>
<dbReference type="GO" id="GO:0030170">
    <property type="term" value="F:pyridoxal phosphate binding"/>
    <property type="evidence" value="ECO:0007669"/>
    <property type="project" value="UniProtKB-UniRule"/>
</dbReference>
<name>A0A3M7TR41_9BACI</name>
<dbReference type="InterPro" id="IPR010111">
    <property type="entry name" value="Kynureninase"/>
</dbReference>
<accession>A0A3M7TR41</accession>
<comment type="pathway">
    <text evidence="4 6">Cofactor biosynthesis; NAD(+) biosynthesis; quinolinate from L-kynurenine: step 2/3.</text>
</comment>
<comment type="caution">
    <text evidence="7">The sequence shown here is derived from an EMBL/GenBank/DDBJ whole genome shotgun (WGS) entry which is preliminary data.</text>
</comment>
<dbReference type="PANTHER" id="PTHR14084:SF0">
    <property type="entry name" value="KYNURENINASE"/>
    <property type="match status" value="1"/>
</dbReference>
<dbReference type="HAMAP" id="MF_01970">
    <property type="entry name" value="Kynureninase"/>
    <property type="match status" value="1"/>
</dbReference>
<feature type="modified residue" description="N6-(pyridoxal phosphate)lysine" evidence="4">
    <location>
        <position position="236"/>
    </location>
</feature>
<feature type="binding site" evidence="4">
    <location>
        <position position="102"/>
    </location>
    <ligand>
        <name>pyridoxal 5'-phosphate</name>
        <dbReference type="ChEBI" id="CHEBI:597326"/>
    </ligand>
</feature>
<evidence type="ECO:0000256" key="4">
    <source>
        <dbReference type="HAMAP-Rule" id="MF_01970"/>
    </source>
</evidence>
<feature type="binding site" evidence="4">
    <location>
        <position position="235"/>
    </location>
    <ligand>
        <name>pyridoxal 5'-phosphate</name>
        <dbReference type="ChEBI" id="CHEBI:597326"/>
    </ligand>
</feature>
<dbReference type="GO" id="GO:0019805">
    <property type="term" value="P:quinolinate biosynthetic process"/>
    <property type="evidence" value="ECO:0007669"/>
    <property type="project" value="UniProtKB-UniRule"/>
</dbReference>
<evidence type="ECO:0000313" key="8">
    <source>
        <dbReference type="Proteomes" id="UP000278746"/>
    </source>
</evidence>
<organism evidence="7 8">
    <name type="scientific">Alteribacter keqinensis</name>
    <dbReference type="NCBI Taxonomy" id="2483800"/>
    <lineage>
        <taxon>Bacteria</taxon>
        <taxon>Bacillati</taxon>
        <taxon>Bacillota</taxon>
        <taxon>Bacilli</taxon>
        <taxon>Bacillales</taxon>
        <taxon>Bacillaceae</taxon>
        <taxon>Alteribacter</taxon>
    </lineage>
</organism>
<dbReference type="OrthoDB" id="9812626at2"/>
<dbReference type="GO" id="GO:0097053">
    <property type="term" value="P:L-kynurenine catabolic process"/>
    <property type="evidence" value="ECO:0007669"/>
    <property type="project" value="UniProtKB-UniRule"/>
</dbReference>
<evidence type="ECO:0000313" key="7">
    <source>
        <dbReference type="EMBL" id="RNA66820.1"/>
    </source>
</evidence>
<keyword evidence="8" id="KW-1185">Reference proteome</keyword>
<dbReference type="AlphaFoldDB" id="A0A3M7TR41"/>
<gene>
    <name evidence="4 7" type="primary">kynU</name>
    <name evidence="7" type="ORF">EBO34_16570</name>
</gene>
<comment type="similarity">
    <text evidence="4 6">Belongs to the kynureninase family.</text>
</comment>
<sequence>MTTDFSEKKAVELDRQDPLSKYKSEFYINEDTIYMNGNSLGLLSKRAEQALYTSLEDWKNQGIDGWMNGEEPWFYFSEKLGRKTAPLIGAKPEEVIVTGSITVNIHQLVSTFYKPTNKKTKILADAITFPSDIYALKSQLKRNGFEPAEHLIQVESEDGQTLNEDSIIEAMTDDVALILLPSVLYRSGQVLDMKRLTEEARKRGIIIGFDLAHSIGALPHDLHAWGVDFAMWCNYKYMNNGPGGVGGLYVHERHFGTEPGLAGWFGSDKDKQFDMAHTFTPAPDAGAYQIGTPHVLSTAPLLGSLEMFLEVGIDLVREKSLSLTDYFITLADQKLEGLGFTLENPREPHRRGGHICLRHEEAASICKALKAKGIVPDFRSPDAIRLAPVAFYTSYHDVWQTVETLASIIKNKDHKTYSNKRNVIA</sequence>
<dbReference type="Proteomes" id="UP000278746">
    <property type="component" value="Unassembled WGS sequence"/>
</dbReference>
<dbReference type="SUPFAM" id="SSF53383">
    <property type="entry name" value="PLP-dependent transferases"/>
    <property type="match status" value="1"/>
</dbReference>
<dbReference type="GO" id="GO:0005737">
    <property type="term" value="C:cytoplasm"/>
    <property type="evidence" value="ECO:0007669"/>
    <property type="project" value="UniProtKB-UniRule"/>
</dbReference>
<dbReference type="GO" id="GO:0043420">
    <property type="term" value="P:anthranilate metabolic process"/>
    <property type="evidence" value="ECO:0007669"/>
    <property type="project" value="TreeGrafter"/>
</dbReference>
<dbReference type="Pfam" id="PF22580">
    <property type="entry name" value="KYNU_C"/>
    <property type="match status" value="1"/>
</dbReference>
<dbReference type="UniPathway" id="UPA00334">
    <property type="reaction ID" value="UER00455"/>
</dbReference>
<dbReference type="PANTHER" id="PTHR14084">
    <property type="entry name" value="KYNURENINASE"/>
    <property type="match status" value="1"/>
</dbReference>
<dbReference type="GO" id="GO:0009435">
    <property type="term" value="P:NAD+ biosynthetic process"/>
    <property type="evidence" value="ECO:0007669"/>
    <property type="project" value="UniProtKB-UniRule"/>
</dbReference>